<evidence type="ECO:0000256" key="1">
    <source>
        <dbReference type="ARBA" id="ARBA00022490"/>
    </source>
</evidence>
<dbReference type="AlphaFoldDB" id="A0A4P6YVM4"/>
<dbReference type="SUPFAM" id="SSF47781">
    <property type="entry name" value="RuvA domain 2-like"/>
    <property type="match status" value="1"/>
</dbReference>
<dbReference type="GO" id="GO:0005737">
    <property type="term" value="C:cytoplasm"/>
    <property type="evidence" value="ECO:0007669"/>
    <property type="project" value="UniProtKB-SubCell"/>
</dbReference>
<evidence type="ECO:0000256" key="2">
    <source>
        <dbReference type="ARBA" id="ARBA00022763"/>
    </source>
</evidence>
<keyword evidence="3 6" id="KW-0238">DNA-binding</keyword>
<dbReference type="KEGG" id="wei:EQG49_10050"/>
<dbReference type="InterPro" id="IPR000085">
    <property type="entry name" value="RuvA"/>
</dbReference>
<dbReference type="GO" id="GO:0006281">
    <property type="term" value="P:DNA repair"/>
    <property type="evidence" value="ECO:0007669"/>
    <property type="project" value="UniProtKB-UniRule"/>
</dbReference>
<comment type="function">
    <text evidence="6">The RuvA-RuvB-RuvC complex processes Holliday junction (HJ) DNA during genetic recombination and DNA repair, while the RuvA-RuvB complex plays an important role in the rescue of blocked DNA replication forks via replication fork reversal (RFR). RuvA specifically binds to HJ cruciform DNA, conferring on it an open structure. The RuvB hexamer acts as an ATP-dependent pump, pulling dsDNA into and through the RuvAB complex. HJ branch migration allows RuvC to scan DNA until it finds its consensus sequence, where it cleaves and resolves the cruciform DNA.</text>
</comment>
<keyword evidence="5 6" id="KW-0234">DNA repair</keyword>
<dbReference type="SUPFAM" id="SSF46929">
    <property type="entry name" value="DNA helicase RuvA subunit, C-terminal domain"/>
    <property type="match status" value="1"/>
</dbReference>
<keyword evidence="4 6" id="KW-0233">DNA recombination</keyword>
<accession>A0A4P6YVM4</accession>
<keyword evidence="1 6" id="KW-0963">Cytoplasm</keyword>
<dbReference type="InterPro" id="IPR011114">
    <property type="entry name" value="RuvA_C"/>
</dbReference>
<comment type="subcellular location">
    <subcellularLocation>
        <location evidence="6">Cytoplasm</location>
    </subcellularLocation>
</comment>
<dbReference type="GO" id="GO:0009378">
    <property type="term" value="F:four-way junction helicase activity"/>
    <property type="evidence" value="ECO:0007669"/>
    <property type="project" value="InterPro"/>
</dbReference>
<dbReference type="OrthoDB" id="5293449at2"/>
<comment type="similarity">
    <text evidence="6">Belongs to the RuvA family.</text>
</comment>
<gene>
    <name evidence="6 8" type="primary">ruvA</name>
    <name evidence="8" type="ORF">EQG49_10050</name>
</gene>
<dbReference type="Pfam" id="PF14520">
    <property type="entry name" value="HHH_5"/>
    <property type="match status" value="1"/>
</dbReference>
<name>A0A4P6YVM4_9LACO</name>
<comment type="domain">
    <text evidence="6">Has three domains with a flexible linker between the domains II and III and assumes an 'L' shape. Domain III is highly mobile and contacts RuvB.</text>
</comment>
<dbReference type="CDD" id="cd14332">
    <property type="entry name" value="UBA_RuvA_C"/>
    <property type="match status" value="1"/>
</dbReference>
<dbReference type="HAMAP" id="MF_00031">
    <property type="entry name" value="DNA_HJ_migration_RuvA"/>
    <property type="match status" value="1"/>
</dbReference>
<feature type="region of interest" description="Domain III" evidence="6">
    <location>
        <begin position="149"/>
        <end position="198"/>
    </location>
</feature>
<organism evidence="8 9">
    <name type="scientific">Periweissella cryptocerci</name>
    <dbReference type="NCBI Taxonomy" id="2506420"/>
    <lineage>
        <taxon>Bacteria</taxon>
        <taxon>Bacillati</taxon>
        <taxon>Bacillota</taxon>
        <taxon>Bacilli</taxon>
        <taxon>Lactobacillales</taxon>
        <taxon>Lactobacillaceae</taxon>
        <taxon>Periweissella</taxon>
    </lineage>
</organism>
<dbReference type="Gene3D" id="2.40.50.140">
    <property type="entry name" value="Nucleic acid-binding proteins"/>
    <property type="match status" value="1"/>
</dbReference>
<dbReference type="Pfam" id="PF07499">
    <property type="entry name" value="RuvA_C"/>
    <property type="match status" value="1"/>
</dbReference>
<evidence type="ECO:0000313" key="8">
    <source>
        <dbReference type="EMBL" id="QBO36777.1"/>
    </source>
</evidence>
<evidence type="ECO:0000259" key="7">
    <source>
        <dbReference type="SMART" id="SM00278"/>
    </source>
</evidence>
<dbReference type="InterPro" id="IPR003583">
    <property type="entry name" value="Hlx-hairpin-Hlx_DNA-bd_motif"/>
</dbReference>
<evidence type="ECO:0000256" key="3">
    <source>
        <dbReference type="ARBA" id="ARBA00023125"/>
    </source>
</evidence>
<evidence type="ECO:0000256" key="6">
    <source>
        <dbReference type="HAMAP-Rule" id="MF_00031"/>
    </source>
</evidence>
<dbReference type="GO" id="GO:0000400">
    <property type="term" value="F:four-way junction DNA binding"/>
    <property type="evidence" value="ECO:0007669"/>
    <property type="project" value="UniProtKB-UniRule"/>
</dbReference>
<feature type="domain" description="Helix-hairpin-helix DNA-binding motif class 1" evidence="7">
    <location>
        <begin position="127"/>
        <end position="146"/>
    </location>
</feature>
<dbReference type="Proteomes" id="UP000292886">
    <property type="component" value="Chromosome"/>
</dbReference>
<keyword evidence="2 6" id="KW-0227">DNA damage</keyword>
<dbReference type="GO" id="GO:0048476">
    <property type="term" value="C:Holliday junction resolvase complex"/>
    <property type="evidence" value="ECO:0007669"/>
    <property type="project" value="UniProtKB-UniRule"/>
</dbReference>
<feature type="domain" description="Helix-hairpin-helix DNA-binding motif class 1" evidence="7">
    <location>
        <begin position="70"/>
        <end position="89"/>
    </location>
</feature>
<dbReference type="GO" id="GO:0005524">
    <property type="term" value="F:ATP binding"/>
    <property type="evidence" value="ECO:0007669"/>
    <property type="project" value="InterPro"/>
</dbReference>
<sequence length="198" mass="21607">MYEYLKGSITDVMPTHVVVEVGGIGYKLFTANPYRYALDAVVTIYVEQIVRENEISLYGFFDATEKMLFNKLLNVSGIGPKSGLAILANADHGSLIAAVESENVDYLVKFPGIGKKTAQQIVLDLKGKLEDIPGVKPDLFNEAMELPNDTQALNDALAALEALGYGKPDIKRVQKQLAKLPQTDTQSYLSEGLKLLVG</sequence>
<dbReference type="GO" id="GO:0009379">
    <property type="term" value="C:Holliday junction helicase complex"/>
    <property type="evidence" value="ECO:0007669"/>
    <property type="project" value="InterPro"/>
</dbReference>
<dbReference type="InterPro" id="IPR012340">
    <property type="entry name" value="NA-bd_OB-fold"/>
</dbReference>
<dbReference type="InterPro" id="IPR036267">
    <property type="entry name" value="RuvA_C_sf"/>
</dbReference>
<dbReference type="InterPro" id="IPR010994">
    <property type="entry name" value="RuvA_2-like"/>
</dbReference>
<dbReference type="NCBIfam" id="TIGR00084">
    <property type="entry name" value="ruvA"/>
    <property type="match status" value="1"/>
</dbReference>
<protein>
    <recommendedName>
        <fullName evidence="6">Holliday junction branch migration complex subunit RuvA</fullName>
    </recommendedName>
</protein>
<comment type="caution">
    <text evidence="6">Lacks conserved residue(s) required for the propagation of feature annotation.</text>
</comment>
<dbReference type="SUPFAM" id="SSF50249">
    <property type="entry name" value="Nucleic acid-binding proteins"/>
    <property type="match status" value="1"/>
</dbReference>
<dbReference type="Pfam" id="PF01330">
    <property type="entry name" value="RuvA_N"/>
    <property type="match status" value="1"/>
</dbReference>
<comment type="subunit">
    <text evidence="6">Homotetramer. Forms an RuvA(8)-RuvB(12)-Holliday junction (HJ) complex. HJ DNA is sandwiched between 2 RuvA tetramers; dsDNA enters through RuvA and exits via RuvB. An RuvB hexamer assembles on each DNA strand where it exits the tetramer. Each RuvB hexamer is contacted by two RuvA subunits (via domain III) on 2 adjacent RuvB subunits; this complex drives branch migration. In the full resolvosome a probable DNA-RuvA(4)-RuvB(12)-RuvC(2) complex forms which resolves the HJ.</text>
</comment>
<dbReference type="InterPro" id="IPR013849">
    <property type="entry name" value="DNA_helicase_Holl-junc_RuvA_I"/>
</dbReference>
<dbReference type="GO" id="GO:0016787">
    <property type="term" value="F:hydrolase activity"/>
    <property type="evidence" value="ECO:0007669"/>
    <property type="project" value="UniProtKB-KW"/>
</dbReference>
<dbReference type="Gene3D" id="1.10.150.20">
    <property type="entry name" value="5' to 3' exonuclease, C-terminal subdomain"/>
    <property type="match status" value="1"/>
</dbReference>
<keyword evidence="8" id="KW-0378">Hydrolase</keyword>
<feature type="domain" description="Helix-hairpin-helix DNA-binding motif class 1" evidence="7">
    <location>
        <begin position="105"/>
        <end position="124"/>
    </location>
</feature>
<evidence type="ECO:0000256" key="5">
    <source>
        <dbReference type="ARBA" id="ARBA00023204"/>
    </source>
</evidence>
<evidence type="ECO:0000313" key="9">
    <source>
        <dbReference type="Proteomes" id="UP000292886"/>
    </source>
</evidence>
<dbReference type="EMBL" id="CP037940">
    <property type="protein sequence ID" value="QBO36777.1"/>
    <property type="molecule type" value="Genomic_DNA"/>
</dbReference>
<evidence type="ECO:0000256" key="4">
    <source>
        <dbReference type="ARBA" id="ARBA00023172"/>
    </source>
</evidence>
<keyword evidence="9" id="KW-1185">Reference proteome</keyword>
<dbReference type="GO" id="GO:0006310">
    <property type="term" value="P:DNA recombination"/>
    <property type="evidence" value="ECO:0007669"/>
    <property type="project" value="UniProtKB-UniRule"/>
</dbReference>
<dbReference type="RefSeq" id="WP_133363854.1">
    <property type="nucleotide sequence ID" value="NZ_CP037940.1"/>
</dbReference>
<proteinExistence type="inferred from homology"/>
<reference evidence="9" key="1">
    <citation type="submission" date="2019-03" db="EMBL/GenBank/DDBJ databases">
        <title>Weissella sp. 26KH-42 Genome sequencing.</title>
        <authorList>
            <person name="Heo J."/>
            <person name="Kim S.-J."/>
            <person name="Kim J.-S."/>
            <person name="Hong S.-B."/>
            <person name="Kwon S.-W."/>
        </authorList>
    </citation>
    <scope>NUCLEOTIDE SEQUENCE [LARGE SCALE GENOMIC DNA]</scope>
    <source>
        <strain evidence="9">26KH-42</strain>
    </source>
</reference>
<dbReference type="SMART" id="SM00278">
    <property type="entry name" value="HhH1"/>
    <property type="match status" value="3"/>
</dbReference>